<dbReference type="AlphaFoldDB" id="A0A0U2N494"/>
<gene>
    <name evidence="3" type="ORF">AUC31_05515</name>
</gene>
<dbReference type="InterPro" id="IPR002881">
    <property type="entry name" value="DUF58"/>
</dbReference>
<keyword evidence="1" id="KW-1133">Transmembrane helix</keyword>
<evidence type="ECO:0000313" key="3">
    <source>
        <dbReference type="EMBL" id="ALS74713.1"/>
    </source>
</evidence>
<keyword evidence="4" id="KW-1185">Reference proteome</keyword>
<sequence length="404" mass="46157">MKRFKQILGSSGRMIFVLILLFLTFSFAMFQGGFVSWFIFYVSVPFILYSVLLSFYPLRNLRTERVVHTPRVRSGHRFSATVTVRRAFPFPLLYTVLEEQAQSARLKVRMADTGRQLLLPGFRREFSWTYEIGEMPRGEHVLEGVTVETADFFGWVRKRQLLPARQSVLVYPNTVDMMYRPIGSSFDQGSIAAPFTLVKDTTMASGIRDYQPGDRVSWIHWKSFARTQTMRTKEFEDRQSQDLFLLDDRSPSKSFEIQVELIASILTSVVASHASVAYLSAGTPRAFFPLIQSDEQLQRALYHLAKVQDDLDRPIEAVVGQDLKQVRVSSLVYVTGSLSREMVDEIRRNVTSLSQCLCLVVREAGQSVTPEDEKNHQYARSKGFHVKVIGPENFASAFMEANRS</sequence>
<keyword evidence="1" id="KW-0472">Membrane</keyword>
<proteinExistence type="predicted"/>
<name>A0A0U2N494_9BACL</name>
<organism evidence="3 4">
    <name type="scientific">Planococcus rifietoensis</name>
    <dbReference type="NCBI Taxonomy" id="200991"/>
    <lineage>
        <taxon>Bacteria</taxon>
        <taxon>Bacillati</taxon>
        <taxon>Bacillota</taxon>
        <taxon>Bacilli</taxon>
        <taxon>Bacillales</taxon>
        <taxon>Caryophanaceae</taxon>
        <taxon>Planococcus</taxon>
    </lineage>
</organism>
<evidence type="ECO:0000259" key="2">
    <source>
        <dbReference type="Pfam" id="PF01882"/>
    </source>
</evidence>
<dbReference type="PANTHER" id="PTHR34351">
    <property type="entry name" value="SLR1927 PROTEIN-RELATED"/>
    <property type="match status" value="1"/>
</dbReference>
<dbReference type="OrthoDB" id="140416at2"/>
<dbReference type="EMBL" id="CP013659">
    <property type="protein sequence ID" value="ALS74713.1"/>
    <property type="molecule type" value="Genomic_DNA"/>
</dbReference>
<accession>A0A0U2N494</accession>
<dbReference type="STRING" id="200991.AUC31_05515"/>
<dbReference type="Pfam" id="PF01882">
    <property type="entry name" value="DUF58"/>
    <property type="match status" value="1"/>
</dbReference>
<protein>
    <recommendedName>
        <fullName evidence="2">DUF58 domain-containing protein</fullName>
    </recommendedName>
</protein>
<keyword evidence="1" id="KW-0812">Transmembrane</keyword>
<dbReference type="Proteomes" id="UP000067683">
    <property type="component" value="Chromosome"/>
</dbReference>
<dbReference type="PANTHER" id="PTHR34351:SF2">
    <property type="entry name" value="DUF58 DOMAIN-CONTAINING PROTEIN"/>
    <property type="match status" value="1"/>
</dbReference>
<evidence type="ECO:0000313" key="4">
    <source>
        <dbReference type="Proteomes" id="UP000067683"/>
    </source>
</evidence>
<feature type="transmembrane region" description="Helical" evidence="1">
    <location>
        <begin position="36"/>
        <end position="56"/>
    </location>
</feature>
<dbReference type="KEGG" id="prt:AUC31_05515"/>
<feature type="transmembrane region" description="Helical" evidence="1">
    <location>
        <begin position="12"/>
        <end position="30"/>
    </location>
</feature>
<evidence type="ECO:0000256" key="1">
    <source>
        <dbReference type="SAM" id="Phobius"/>
    </source>
</evidence>
<reference evidence="3" key="1">
    <citation type="submission" date="2016-01" db="EMBL/GenBank/DDBJ databases">
        <title>Complete genome of Planococcus rifietoensis type strain M8.</title>
        <authorList>
            <person name="See-Too W.S."/>
        </authorList>
    </citation>
    <scope>NUCLEOTIDE SEQUENCE [LARGE SCALE GENOMIC DNA]</scope>
    <source>
        <strain evidence="3">M8</strain>
    </source>
</reference>
<feature type="domain" description="DUF58" evidence="2">
    <location>
        <begin position="207"/>
        <end position="318"/>
    </location>
</feature>